<accession>A0A239FIF2</accession>
<dbReference type="AlphaFoldDB" id="A0A239FIF2"/>
<reference evidence="2 3" key="1">
    <citation type="submission" date="2017-06" db="EMBL/GenBank/DDBJ databases">
        <authorList>
            <person name="Kim H.J."/>
            <person name="Triplett B.A."/>
        </authorList>
    </citation>
    <scope>NUCLEOTIDE SEQUENCE [LARGE SCALE GENOMIC DNA]</scope>
    <source>
        <strain evidence="2 3">DS15</strain>
    </source>
</reference>
<protein>
    <submittedName>
        <fullName evidence="2">Uncharacterized protein</fullName>
    </submittedName>
</protein>
<proteinExistence type="predicted"/>
<gene>
    <name evidence="2" type="ORF">SAMN06295955_10264</name>
</gene>
<evidence type="ECO:0000256" key="1">
    <source>
        <dbReference type="SAM" id="MobiDB-lite"/>
    </source>
</evidence>
<name>A0A239FIF2_9SPHN</name>
<keyword evidence="3" id="KW-1185">Reference proteome</keyword>
<evidence type="ECO:0000313" key="2">
    <source>
        <dbReference type="EMBL" id="SNS55834.1"/>
    </source>
</evidence>
<sequence length="244" mass="26768">MGARRVLSQTPGRFRPSFRRVSAQCHDEAKGSRPHRERSGRESGISSGRGTAPGRKAGIGWGRRPRYDRDHRAGIFGKGADSLRAYEMGAGIAANPHYPEFALGFSASGHPGPLLLRSAARKTIRRGSRQRSPATVWSAPLRGPAAPEKPFIILSERLPKHTIFKSDGLLFIRSGRLQLVGIAAFRDRLSVRFLVDPFRFNRAGLATSLPVPGVRRLCRPDELKLSRSGTRANKKARETARGCG</sequence>
<organism evidence="2 3">
    <name type="scientific">Sphingopyxis indica</name>
    <dbReference type="NCBI Taxonomy" id="436663"/>
    <lineage>
        <taxon>Bacteria</taxon>
        <taxon>Pseudomonadati</taxon>
        <taxon>Pseudomonadota</taxon>
        <taxon>Alphaproteobacteria</taxon>
        <taxon>Sphingomonadales</taxon>
        <taxon>Sphingomonadaceae</taxon>
        <taxon>Sphingopyxis</taxon>
    </lineage>
</organism>
<feature type="region of interest" description="Disordered" evidence="1">
    <location>
        <begin position="1"/>
        <end position="65"/>
    </location>
</feature>
<dbReference type="Proteomes" id="UP000198339">
    <property type="component" value="Unassembled WGS sequence"/>
</dbReference>
<dbReference type="EMBL" id="FZPA01000002">
    <property type="protein sequence ID" value="SNS55834.1"/>
    <property type="molecule type" value="Genomic_DNA"/>
</dbReference>
<evidence type="ECO:0000313" key="3">
    <source>
        <dbReference type="Proteomes" id="UP000198339"/>
    </source>
</evidence>